<dbReference type="EMBL" id="JADBGQ010000007">
    <property type="protein sequence ID" value="KAG5390328.1"/>
    <property type="molecule type" value="Genomic_DNA"/>
</dbReference>
<keyword evidence="1" id="KW-0812">Transmembrane</keyword>
<keyword evidence="1" id="KW-0472">Membrane</keyword>
<comment type="caution">
    <text evidence="2">The sequence shown here is derived from an EMBL/GenBank/DDBJ whole genome shotgun (WGS) entry which is preliminary data.</text>
</comment>
<feature type="transmembrane region" description="Helical" evidence="1">
    <location>
        <begin position="21"/>
        <end position="40"/>
    </location>
</feature>
<dbReference type="Proteomes" id="UP000823674">
    <property type="component" value="Chromosome A08"/>
</dbReference>
<proteinExistence type="predicted"/>
<evidence type="ECO:0000313" key="2">
    <source>
        <dbReference type="EMBL" id="KAG5390328.1"/>
    </source>
</evidence>
<evidence type="ECO:0000313" key="3">
    <source>
        <dbReference type="Proteomes" id="UP000823674"/>
    </source>
</evidence>
<organism evidence="2 3">
    <name type="scientific">Brassica rapa subsp. trilocularis</name>
    <dbReference type="NCBI Taxonomy" id="1813537"/>
    <lineage>
        <taxon>Eukaryota</taxon>
        <taxon>Viridiplantae</taxon>
        <taxon>Streptophyta</taxon>
        <taxon>Embryophyta</taxon>
        <taxon>Tracheophyta</taxon>
        <taxon>Spermatophyta</taxon>
        <taxon>Magnoliopsida</taxon>
        <taxon>eudicotyledons</taxon>
        <taxon>Gunneridae</taxon>
        <taxon>Pentapetalae</taxon>
        <taxon>rosids</taxon>
        <taxon>malvids</taxon>
        <taxon>Brassicales</taxon>
        <taxon>Brassicaceae</taxon>
        <taxon>Brassiceae</taxon>
        <taxon>Brassica</taxon>
    </lineage>
</organism>
<accession>A0ABQ7LXC3</accession>
<feature type="transmembrane region" description="Helical" evidence="1">
    <location>
        <begin position="46"/>
        <end position="65"/>
    </location>
</feature>
<protein>
    <submittedName>
        <fullName evidence="2">Uncharacterized protein</fullName>
    </submittedName>
</protein>
<keyword evidence="3" id="KW-1185">Reference proteome</keyword>
<keyword evidence="1" id="KW-1133">Transmembrane helix</keyword>
<sequence>MSMRSSHNTQGWRRCKRLSMILRTYVYMCTLHTMLIWFAVELYIDFTLVRRVLMFATDCATYGWFWRRCKRLSVIHREDKEDGWGEFDSEYFDHKVANMVELLKDEHKFRNT</sequence>
<evidence type="ECO:0000256" key="1">
    <source>
        <dbReference type="SAM" id="Phobius"/>
    </source>
</evidence>
<reference evidence="2 3" key="1">
    <citation type="submission" date="2021-03" db="EMBL/GenBank/DDBJ databases">
        <authorList>
            <person name="King G.J."/>
            <person name="Bancroft I."/>
            <person name="Baten A."/>
            <person name="Bloomfield J."/>
            <person name="Borpatragohain P."/>
            <person name="He Z."/>
            <person name="Irish N."/>
            <person name="Irwin J."/>
            <person name="Liu K."/>
            <person name="Mauleon R.P."/>
            <person name="Moore J."/>
            <person name="Morris R."/>
            <person name="Ostergaard L."/>
            <person name="Wang B."/>
            <person name="Wells R."/>
        </authorList>
    </citation>
    <scope>NUCLEOTIDE SEQUENCE [LARGE SCALE GENOMIC DNA]</scope>
    <source>
        <strain evidence="2">R-o-18</strain>
        <tissue evidence="2">Leaf</tissue>
    </source>
</reference>
<name>A0ABQ7LXC3_BRACM</name>
<gene>
    <name evidence="2" type="primary">A08g509590.1_BraROA</name>
    <name evidence="2" type="ORF">IGI04_031869</name>
</gene>